<feature type="transmembrane region" description="Helical" evidence="1">
    <location>
        <begin position="285"/>
        <end position="304"/>
    </location>
</feature>
<evidence type="ECO:0000313" key="2">
    <source>
        <dbReference type="EMBL" id="RXK53082.1"/>
    </source>
</evidence>
<evidence type="ECO:0000256" key="1">
    <source>
        <dbReference type="SAM" id="Phobius"/>
    </source>
</evidence>
<keyword evidence="1" id="KW-1133">Transmembrane helix</keyword>
<keyword evidence="1" id="KW-0812">Transmembrane</keyword>
<feature type="transmembrane region" description="Helical" evidence="1">
    <location>
        <begin position="97"/>
        <end position="117"/>
    </location>
</feature>
<reference evidence="2 3" key="1">
    <citation type="submission" date="2019-01" db="EMBL/GenBank/DDBJ databases">
        <title>Lacunisphaera sp. strain TWA-58.</title>
        <authorList>
            <person name="Chen W.-M."/>
        </authorList>
    </citation>
    <scope>NUCLEOTIDE SEQUENCE [LARGE SCALE GENOMIC DNA]</scope>
    <source>
        <strain evidence="2 3">TWA-58</strain>
    </source>
</reference>
<feature type="transmembrane region" description="Helical" evidence="1">
    <location>
        <begin position="220"/>
        <end position="241"/>
    </location>
</feature>
<gene>
    <name evidence="2" type="ORF">ESB00_15340</name>
</gene>
<evidence type="ECO:0000313" key="3">
    <source>
        <dbReference type="Proteomes" id="UP000290218"/>
    </source>
</evidence>
<accession>A0A4Q1C3Y9</accession>
<sequence length="491" mass="54617">MSRSRQGWATVEALLKRRGAGWLLLALLAGLYIWAYWTHPLNPGSAPVTARTGWWSWSDQYKYLLATQDLAAGKVTRETYHYPLGYSALGVPFVKLWPAHVFFVPDLLLVLATAAMWWRLVRRWAPATVALAVAVVFITTHGDLLRLTMVVPWNTLPTQLTLLSGVLLMLEVRGPRTVWWLTGLAAATWLVRPADAVSFAPMLVWAVLRLETWRARISCGVGGVAIIAAAMGAVGALNLSVWGTWRTPYEQAAHTMVGFFSFPLAEKLYWTFVDGRPFFGETDTALLWRYPWLFLAVPGVVFWVKREGAAGAAAVATVFLSGLLYLGYNDFFPSSFYRFSLIHYVSWLFLPLLAAVAGVCWAGWRTRVVWLGWGGALLLFVLASGLQLVERPLSAEVAPGEVRALPKARSLWVRFPGESLEKVTALRFDGRAILESADYQIPYMPSDLKLLLGDRAEGGQLSALPGAGINATPQVGDFRWGWQWAWGRRHP</sequence>
<dbReference type="AlphaFoldDB" id="A0A4Q1C3Y9"/>
<feature type="transmembrane region" description="Helical" evidence="1">
    <location>
        <begin position="178"/>
        <end position="208"/>
    </location>
</feature>
<feature type="transmembrane region" description="Helical" evidence="1">
    <location>
        <begin position="310"/>
        <end position="329"/>
    </location>
</feature>
<comment type="caution">
    <text evidence="2">The sequence shown here is derived from an EMBL/GenBank/DDBJ whole genome shotgun (WGS) entry which is preliminary data.</text>
</comment>
<dbReference type="EMBL" id="SDHX01000002">
    <property type="protein sequence ID" value="RXK53082.1"/>
    <property type="molecule type" value="Genomic_DNA"/>
</dbReference>
<dbReference type="Proteomes" id="UP000290218">
    <property type="component" value="Unassembled WGS sequence"/>
</dbReference>
<organism evidence="2 3">
    <name type="scientific">Oleiharenicola lentus</name>
    <dbReference type="NCBI Taxonomy" id="2508720"/>
    <lineage>
        <taxon>Bacteria</taxon>
        <taxon>Pseudomonadati</taxon>
        <taxon>Verrucomicrobiota</taxon>
        <taxon>Opitutia</taxon>
        <taxon>Opitutales</taxon>
        <taxon>Opitutaceae</taxon>
        <taxon>Oleiharenicola</taxon>
    </lineage>
</organism>
<feature type="transmembrane region" description="Helical" evidence="1">
    <location>
        <begin position="124"/>
        <end position="142"/>
    </location>
</feature>
<feature type="transmembrane region" description="Helical" evidence="1">
    <location>
        <begin position="341"/>
        <end position="364"/>
    </location>
</feature>
<name>A0A4Q1C3Y9_9BACT</name>
<feature type="transmembrane region" description="Helical" evidence="1">
    <location>
        <begin position="370"/>
        <end position="389"/>
    </location>
</feature>
<keyword evidence="1" id="KW-0472">Membrane</keyword>
<keyword evidence="3" id="KW-1185">Reference proteome</keyword>
<dbReference type="OrthoDB" id="8448482at2"/>
<proteinExistence type="predicted"/>
<protein>
    <submittedName>
        <fullName evidence="2">Uncharacterized protein</fullName>
    </submittedName>
</protein>
<dbReference type="RefSeq" id="WP_129048670.1">
    <property type="nucleotide sequence ID" value="NZ_SDHX01000002.1"/>
</dbReference>
<feature type="transmembrane region" description="Helical" evidence="1">
    <location>
        <begin position="20"/>
        <end position="37"/>
    </location>
</feature>